<name>A0AAD9NT83_RIDPI</name>
<reference evidence="1" key="1">
    <citation type="journal article" date="2023" name="Mol. Biol. Evol.">
        <title>Third-Generation Sequencing Reveals the Adaptive Role of the Epigenome in Three Deep-Sea Polychaetes.</title>
        <authorList>
            <person name="Perez M."/>
            <person name="Aroh O."/>
            <person name="Sun Y."/>
            <person name="Lan Y."/>
            <person name="Juniper S.K."/>
            <person name="Young C.R."/>
            <person name="Angers B."/>
            <person name="Qian P.Y."/>
        </authorList>
    </citation>
    <scope>NUCLEOTIDE SEQUENCE</scope>
    <source>
        <strain evidence="1">R07B-5</strain>
    </source>
</reference>
<dbReference type="InterPro" id="IPR036179">
    <property type="entry name" value="Ig-like_dom_sf"/>
</dbReference>
<keyword evidence="2" id="KW-1185">Reference proteome</keyword>
<gene>
    <name evidence="1" type="ORF">NP493_535g00012</name>
</gene>
<organism evidence="1 2">
    <name type="scientific">Ridgeia piscesae</name>
    <name type="common">Tubeworm</name>
    <dbReference type="NCBI Taxonomy" id="27915"/>
    <lineage>
        <taxon>Eukaryota</taxon>
        <taxon>Metazoa</taxon>
        <taxon>Spiralia</taxon>
        <taxon>Lophotrochozoa</taxon>
        <taxon>Annelida</taxon>
        <taxon>Polychaeta</taxon>
        <taxon>Sedentaria</taxon>
        <taxon>Canalipalpata</taxon>
        <taxon>Sabellida</taxon>
        <taxon>Siboglinidae</taxon>
        <taxon>Ridgeia</taxon>
    </lineage>
</organism>
<protein>
    <submittedName>
        <fullName evidence="1">Uncharacterized protein</fullName>
    </submittedName>
</protein>
<accession>A0AAD9NT83</accession>
<dbReference type="AlphaFoldDB" id="A0AAD9NT83"/>
<dbReference type="Proteomes" id="UP001209878">
    <property type="component" value="Unassembled WGS sequence"/>
</dbReference>
<evidence type="ECO:0000313" key="1">
    <source>
        <dbReference type="EMBL" id="KAK2178554.1"/>
    </source>
</evidence>
<dbReference type="SUPFAM" id="SSF48726">
    <property type="entry name" value="Immunoglobulin"/>
    <property type="match status" value="1"/>
</dbReference>
<sequence length="191" mass="21592">MTFQVKMPRCGDSYRDVDHNITFRASGCTGLNMQHPATLTVELATCQYKMPAPQCRGTITLPICKKPKPILYEASRNTHKLLGERVSVYCKWRFNRLFNHTWRQLVSDMGPSTIVAVNVTAVNQSTYSVFGEFITMSEMNKRTGLYAETTLVMYTLIINSVSHEVAGRYHCDNDLTEPTYSGCINVFVTGE</sequence>
<evidence type="ECO:0000313" key="2">
    <source>
        <dbReference type="Proteomes" id="UP001209878"/>
    </source>
</evidence>
<dbReference type="EMBL" id="JAODUO010000538">
    <property type="protein sequence ID" value="KAK2178554.1"/>
    <property type="molecule type" value="Genomic_DNA"/>
</dbReference>
<proteinExistence type="predicted"/>
<comment type="caution">
    <text evidence="1">The sequence shown here is derived from an EMBL/GenBank/DDBJ whole genome shotgun (WGS) entry which is preliminary data.</text>
</comment>